<evidence type="ECO:0000313" key="2">
    <source>
        <dbReference type="EMBL" id="CAE1318485.1"/>
    </source>
</evidence>
<dbReference type="EMBL" id="CAHIKZ030005039">
    <property type="protein sequence ID" value="CAE1318485.1"/>
    <property type="molecule type" value="Genomic_DNA"/>
</dbReference>
<keyword evidence="1" id="KW-0472">Membrane</keyword>
<gene>
    <name evidence="2" type="ORF">SPHA_68961</name>
</gene>
<evidence type="ECO:0000256" key="1">
    <source>
        <dbReference type="SAM" id="Phobius"/>
    </source>
</evidence>
<keyword evidence="3" id="KW-1185">Reference proteome</keyword>
<dbReference type="Proteomes" id="UP000597762">
    <property type="component" value="Unassembled WGS sequence"/>
</dbReference>
<name>A0A812E6W1_ACAPH</name>
<keyword evidence="1" id="KW-1133">Transmembrane helix</keyword>
<dbReference type="PROSITE" id="PS51257">
    <property type="entry name" value="PROKAR_LIPOPROTEIN"/>
    <property type="match status" value="1"/>
</dbReference>
<keyword evidence="1" id="KW-0812">Transmembrane</keyword>
<dbReference type="AlphaFoldDB" id="A0A812E6W1"/>
<feature type="transmembrane region" description="Helical" evidence="1">
    <location>
        <begin position="132"/>
        <end position="152"/>
    </location>
</feature>
<feature type="transmembrane region" description="Helical" evidence="1">
    <location>
        <begin position="84"/>
        <end position="111"/>
    </location>
</feature>
<organism evidence="2 3">
    <name type="scientific">Acanthosepion pharaonis</name>
    <name type="common">Pharaoh cuttlefish</name>
    <name type="synonym">Sepia pharaonis</name>
    <dbReference type="NCBI Taxonomy" id="158019"/>
    <lineage>
        <taxon>Eukaryota</taxon>
        <taxon>Metazoa</taxon>
        <taxon>Spiralia</taxon>
        <taxon>Lophotrochozoa</taxon>
        <taxon>Mollusca</taxon>
        <taxon>Cephalopoda</taxon>
        <taxon>Coleoidea</taxon>
        <taxon>Decapodiformes</taxon>
        <taxon>Sepiida</taxon>
        <taxon>Sepiina</taxon>
        <taxon>Sepiidae</taxon>
        <taxon>Acanthosepion</taxon>
    </lineage>
</organism>
<comment type="caution">
    <text evidence="2">The sequence shown here is derived from an EMBL/GenBank/DDBJ whole genome shotgun (WGS) entry which is preliminary data.</text>
</comment>
<feature type="transmembrane region" description="Helical" evidence="1">
    <location>
        <begin position="267"/>
        <end position="287"/>
    </location>
</feature>
<evidence type="ECO:0000313" key="3">
    <source>
        <dbReference type="Proteomes" id="UP000597762"/>
    </source>
</evidence>
<sequence length="293" mass="33479">MFPCCRSHLLFSFATSCLLITSLQAPFFLLLCKPSSVFFVRPRISPSLQAHFLLPPSSSLLLSPFRQALYLYTPPHLLYNPNSFSLSASIFFTFIYRLTLISFLSVIPLHLSSQRALYLLCKPLSFFCRKPLLFLLQALTCLLLCKTSSFLFCKYTSFFVARLHLSLICKPTSVFLNPFLSPSSQSLFFIRTFLYSMQAPTSSFFVRPLLSPSPKYPFFLLRKTSSFFSASPLSSFFVRPLFSPSLKDPFFLLRKTSSIFSASPPSFFVRPLLSPSLIVCFFLVYFASFSWRS</sequence>
<proteinExistence type="predicted"/>
<accession>A0A812E6W1</accession>
<reference evidence="2" key="1">
    <citation type="submission" date="2021-01" db="EMBL/GenBank/DDBJ databases">
        <authorList>
            <person name="Li R."/>
            <person name="Bekaert M."/>
        </authorList>
    </citation>
    <scope>NUCLEOTIDE SEQUENCE</scope>
    <source>
        <strain evidence="2">Farmed</strain>
    </source>
</reference>
<protein>
    <submittedName>
        <fullName evidence="2">Uncharacterized protein</fullName>
    </submittedName>
</protein>